<dbReference type="AlphaFoldDB" id="A0A4R3VJD6"/>
<comment type="caution">
    <text evidence="1">The sequence shown here is derived from an EMBL/GenBank/DDBJ whole genome shotgun (WGS) entry which is preliminary data.</text>
</comment>
<evidence type="ECO:0000313" key="2">
    <source>
        <dbReference type="Proteomes" id="UP000295433"/>
    </source>
</evidence>
<accession>A0A4R3VJD6</accession>
<gene>
    <name evidence="1" type="ORF">EDC54_105192</name>
</gene>
<dbReference type="EMBL" id="SMBY01000005">
    <property type="protein sequence ID" value="TCV05922.1"/>
    <property type="molecule type" value="Genomic_DNA"/>
</dbReference>
<keyword evidence="2" id="KW-1185">Reference proteome</keyword>
<proteinExistence type="predicted"/>
<sequence length="49" mass="5574">MRKQCERGKYRWLQQVDDEVRSQSSHMISGISIGDAVEDDVIDSGTLFS</sequence>
<evidence type="ECO:0000313" key="1">
    <source>
        <dbReference type="EMBL" id="TCV05922.1"/>
    </source>
</evidence>
<name>A0A4R3VJD6_9GAMM</name>
<protein>
    <submittedName>
        <fullName evidence="1">Uncharacterized protein</fullName>
    </submittedName>
</protein>
<dbReference type="Proteomes" id="UP000295433">
    <property type="component" value="Unassembled WGS sequence"/>
</dbReference>
<reference evidence="1 2" key="1">
    <citation type="submission" date="2019-03" db="EMBL/GenBank/DDBJ databases">
        <title>Genomic Encyclopedia of Type Strains, Phase IV (KMG-IV): sequencing the most valuable type-strain genomes for metagenomic binning, comparative biology and taxonomic classification.</title>
        <authorList>
            <person name="Goeker M."/>
        </authorList>
    </citation>
    <scope>NUCLEOTIDE SEQUENCE [LARGE SCALE GENOMIC DNA]</scope>
    <source>
        <strain evidence="1 2">DSM 16730</strain>
    </source>
</reference>
<organism evidence="1 2">
    <name type="scientific">Samsonia erythrinae</name>
    <dbReference type="NCBI Taxonomy" id="160434"/>
    <lineage>
        <taxon>Bacteria</taxon>
        <taxon>Pseudomonadati</taxon>
        <taxon>Pseudomonadota</taxon>
        <taxon>Gammaproteobacteria</taxon>
        <taxon>Enterobacterales</taxon>
        <taxon>Pectobacteriaceae</taxon>
        <taxon>Samsonia</taxon>
    </lineage>
</organism>